<feature type="transmembrane region" description="Helical" evidence="8">
    <location>
        <begin position="325"/>
        <end position="342"/>
    </location>
</feature>
<evidence type="ECO:0000256" key="2">
    <source>
        <dbReference type="ARBA" id="ARBA00022475"/>
    </source>
</evidence>
<keyword evidence="7" id="KW-0479">Metal-binding</keyword>
<feature type="transmembrane region" description="Helical" evidence="8">
    <location>
        <begin position="167"/>
        <end position="185"/>
    </location>
</feature>
<name>A0A3P3XLJ3_9SPIR</name>
<protein>
    <submittedName>
        <fullName evidence="9">Putative undecaprenyl-phosphate N-acetylglucosaminyl 1-phosphate transferase</fullName>
        <ecNumber evidence="9">2.7.8.33</ecNumber>
    </submittedName>
</protein>
<comment type="subcellular location">
    <subcellularLocation>
        <location evidence="1">Cell membrane</location>
        <topology evidence="1">Multi-pass membrane protein</topology>
    </subcellularLocation>
</comment>
<dbReference type="CDD" id="cd06853">
    <property type="entry name" value="GT_WecA_like"/>
    <property type="match status" value="1"/>
</dbReference>
<feature type="transmembrane region" description="Helical" evidence="8">
    <location>
        <begin position="46"/>
        <end position="66"/>
    </location>
</feature>
<organism evidence="9">
    <name type="scientific">uncultured spirochete</name>
    <dbReference type="NCBI Taxonomy" id="156406"/>
    <lineage>
        <taxon>Bacteria</taxon>
        <taxon>Pseudomonadati</taxon>
        <taxon>Spirochaetota</taxon>
        <taxon>Spirochaetia</taxon>
        <taxon>Spirochaetales</taxon>
        <taxon>environmental samples</taxon>
    </lineage>
</organism>
<reference evidence="9" key="1">
    <citation type="submission" date="2017-02" db="EMBL/GenBank/DDBJ databases">
        <authorList>
            <person name="Regsiter A."/>
            <person name="William W."/>
        </authorList>
    </citation>
    <scope>NUCLEOTIDE SEQUENCE</scope>
    <source>
        <strain evidence="9">Bib</strain>
    </source>
</reference>
<dbReference type="EC" id="2.7.8.33" evidence="9"/>
<feature type="transmembrane region" description="Helical" evidence="8">
    <location>
        <begin position="137"/>
        <end position="155"/>
    </location>
</feature>
<keyword evidence="6 8" id="KW-0472">Membrane</keyword>
<accession>A0A3P3XLJ3</accession>
<evidence type="ECO:0000256" key="6">
    <source>
        <dbReference type="ARBA" id="ARBA00023136"/>
    </source>
</evidence>
<feature type="transmembrane region" description="Helical" evidence="8">
    <location>
        <begin position="246"/>
        <end position="267"/>
    </location>
</feature>
<dbReference type="Pfam" id="PF00953">
    <property type="entry name" value="Glycos_transf_4"/>
    <property type="match status" value="1"/>
</dbReference>
<dbReference type="AlphaFoldDB" id="A0A3P3XLJ3"/>
<dbReference type="PROSITE" id="PS01348">
    <property type="entry name" value="MRAY_2"/>
    <property type="match status" value="1"/>
</dbReference>
<dbReference type="InterPro" id="IPR018480">
    <property type="entry name" value="PNAcMuramoyl-5peptid_Trfase_CS"/>
</dbReference>
<keyword evidence="2" id="KW-1003">Cell membrane</keyword>
<dbReference type="GO" id="GO:0005886">
    <property type="term" value="C:plasma membrane"/>
    <property type="evidence" value="ECO:0007669"/>
    <property type="project" value="UniProtKB-SubCell"/>
</dbReference>
<evidence type="ECO:0000256" key="3">
    <source>
        <dbReference type="ARBA" id="ARBA00022679"/>
    </source>
</evidence>
<dbReference type="GO" id="GO:0046872">
    <property type="term" value="F:metal ion binding"/>
    <property type="evidence" value="ECO:0007669"/>
    <property type="project" value="UniProtKB-KW"/>
</dbReference>
<feature type="transmembrane region" description="Helical" evidence="8">
    <location>
        <begin position="191"/>
        <end position="210"/>
    </location>
</feature>
<dbReference type="GO" id="GO:0009103">
    <property type="term" value="P:lipopolysaccharide biosynthetic process"/>
    <property type="evidence" value="ECO:0007669"/>
    <property type="project" value="TreeGrafter"/>
</dbReference>
<dbReference type="EMBL" id="FWDM01000037">
    <property type="protein sequence ID" value="SLM15458.1"/>
    <property type="molecule type" value="Genomic_DNA"/>
</dbReference>
<feature type="transmembrane region" description="Helical" evidence="8">
    <location>
        <begin position="222"/>
        <end position="240"/>
    </location>
</feature>
<evidence type="ECO:0000256" key="7">
    <source>
        <dbReference type="PIRSR" id="PIRSR600715-1"/>
    </source>
</evidence>
<keyword evidence="3 9" id="KW-0808">Transferase</keyword>
<feature type="transmembrane region" description="Helical" evidence="8">
    <location>
        <begin position="6"/>
        <end position="25"/>
    </location>
</feature>
<dbReference type="PANTHER" id="PTHR22926">
    <property type="entry name" value="PHOSPHO-N-ACETYLMURAMOYL-PENTAPEPTIDE-TRANSFERASE"/>
    <property type="match status" value="1"/>
</dbReference>
<proteinExistence type="predicted"/>
<sequence>MLWLSLATAVVLSSVLMPLIIQFCHRHQLYDRLNDRKVHSDSKMPRLGGIGIALAFILSIVIIRIFQIDEFHQLYDGYRLWPIIAGASIIFLTGLLDDLIDLTAWQKLTLQSAAAIMVMLAGYRFKFLVVPFGSGVWNFGLFSYPLTFLWIVGITNAINLIDGIDGLAGGISGLAALAFALFFMFTSNVLPAEICLALVGSIIGFLIYNLPPAKIFMGDSGSLFLGYVLAIIPLLSQYKGFQGTDIGVLSAATVLSIPIFDTLMAMYRRFRAHKSFFSADRKHLHHQLLDRGFHTSEILLILYSLTVVLAMVSLSMLFIPLSWSFVLNVAMFGAMLLYFLRFSRPDREKNMHGPL</sequence>
<dbReference type="InterPro" id="IPR000715">
    <property type="entry name" value="Glycosyl_transferase_4"/>
</dbReference>
<evidence type="ECO:0000256" key="4">
    <source>
        <dbReference type="ARBA" id="ARBA00022692"/>
    </source>
</evidence>
<evidence type="ECO:0000256" key="5">
    <source>
        <dbReference type="ARBA" id="ARBA00022989"/>
    </source>
</evidence>
<feature type="transmembrane region" description="Helical" evidence="8">
    <location>
        <begin position="78"/>
        <end position="96"/>
    </location>
</feature>
<evidence type="ECO:0000256" key="1">
    <source>
        <dbReference type="ARBA" id="ARBA00004651"/>
    </source>
</evidence>
<keyword evidence="7" id="KW-0460">Magnesium</keyword>
<dbReference type="GO" id="GO:0071555">
    <property type="term" value="P:cell wall organization"/>
    <property type="evidence" value="ECO:0007669"/>
    <property type="project" value="TreeGrafter"/>
</dbReference>
<dbReference type="GO" id="GO:0036380">
    <property type="term" value="F:UDP-N-acetylglucosamine-undecaprenyl-phosphate N-acetylglucosaminephosphotransferase activity"/>
    <property type="evidence" value="ECO:0007669"/>
    <property type="project" value="UniProtKB-EC"/>
</dbReference>
<comment type="cofactor">
    <cofactor evidence="7">
        <name>Mg(2+)</name>
        <dbReference type="ChEBI" id="CHEBI:18420"/>
    </cofactor>
</comment>
<feature type="transmembrane region" description="Helical" evidence="8">
    <location>
        <begin position="298"/>
        <end position="319"/>
    </location>
</feature>
<feature type="binding site" evidence="7">
    <location>
        <position position="159"/>
    </location>
    <ligand>
        <name>Mg(2+)</name>
        <dbReference type="ChEBI" id="CHEBI:18420"/>
    </ligand>
</feature>
<evidence type="ECO:0000256" key="8">
    <source>
        <dbReference type="SAM" id="Phobius"/>
    </source>
</evidence>
<keyword evidence="5 8" id="KW-1133">Transmembrane helix</keyword>
<gene>
    <name evidence="9" type="ORF">SPIROBIBN47_50014</name>
</gene>
<dbReference type="GO" id="GO:0044038">
    <property type="term" value="P:cell wall macromolecule biosynthetic process"/>
    <property type="evidence" value="ECO:0007669"/>
    <property type="project" value="TreeGrafter"/>
</dbReference>
<feature type="binding site" evidence="7">
    <location>
        <position position="219"/>
    </location>
    <ligand>
        <name>Mg(2+)</name>
        <dbReference type="ChEBI" id="CHEBI:18420"/>
    </ligand>
</feature>
<keyword evidence="4 8" id="KW-0812">Transmembrane</keyword>
<evidence type="ECO:0000313" key="9">
    <source>
        <dbReference type="EMBL" id="SLM15458.1"/>
    </source>
</evidence>
<dbReference type="PANTHER" id="PTHR22926:SF3">
    <property type="entry name" value="UNDECAPRENYL-PHOSPHATE ALPHA-N-ACETYLGLUCOSAMINYL 1-PHOSPHATE TRANSFERASE"/>
    <property type="match status" value="1"/>
</dbReference>